<reference evidence="2" key="1">
    <citation type="journal article" date="2020" name="Stud. Mycol.">
        <title>101 Dothideomycetes genomes: a test case for predicting lifestyles and emergence of pathogens.</title>
        <authorList>
            <person name="Haridas S."/>
            <person name="Albert R."/>
            <person name="Binder M."/>
            <person name="Bloem J."/>
            <person name="Labutti K."/>
            <person name="Salamov A."/>
            <person name="Andreopoulos B."/>
            <person name="Baker S."/>
            <person name="Barry K."/>
            <person name="Bills G."/>
            <person name="Bluhm B."/>
            <person name="Cannon C."/>
            <person name="Castanera R."/>
            <person name="Culley D."/>
            <person name="Daum C."/>
            <person name="Ezra D."/>
            <person name="Gonzalez J."/>
            <person name="Henrissat B."/>
            <person name="Kuo A."/>
            <person name="Liang C."/>
            <person name="Lipzen A."/>
            <person name="Lutzoni F."/>
            <person name="Magnuson J."/>
            <person name="Mondo S."/>
            <person name="Nolan M."/>
            <person name="Ohm R."/>
            <person name="Pangilinan J."/>
            <person name="Park H.-J."/>
            <person name="Ramirez L."/>
            <person name="Alfaro M."/>
            <person name="Sun H."/>
            <person name="Tritt A."/>
            <person name="Yoshinaga Y."/>
            <person name="Zwiers L.-H."/>
            <person name="Turgeon B."/>
            <person name="Goodwin S."/>
            <person name="Spatafora J."/>
            <person name="Crous P."/>
            <person name="Grigoriev I."/>
        </authorList>
    </citation>
    <scope>NUCLEOTIDE SEQUENCE</scope>
    <source>
        <strain evidence="2">CBS 690.94</strain>
    </source>
</reference>
<comment type="caution">
    <text evidence="2">The sequence shown here is derived from an EMBL/GenBank/DDBJ whole genome shotgun (WGS) entry which is preliminary data.</text>
</comment>
<feature type="region of interest" description="Disordered" evidence="1">
    <location>
        <begin position="32"/>
        <end position="130"/>
    </location>
</feature>
<sequence length="173" mass="19560">MRVSRKAIDKCGRGRFACVGLAFYDRVSRWRAEQDKTRQDKTRQDKTRQAKPSAYRDAYPSHQRRRMPKRTAGPRHASRHASIHPDEPGHAQAAVHLHRAPQRRSHLGAENPRPAAAAAAAAAPSQRSVPKNNTRVLERLDDQRCWSPSWRKVQSCCRVKGGQRRASGVCART</sequence>
<proteinExistence type="predicted"/>
<dbReference type="Proteomes" id="UP000799764">
    <property type="component" value="Unassembled WGS sequence"/>
</dbReference>
<evidence type="ECO:0000313" key="3">
    <source>
        <dbReference type="Proteomes" id="UP000799764"/>
    </source>
</evidence>
<feature type="compositionally biased region" description="Basic residues" evidence="1">
    <location>
        <begin position="96"/>
        <end position="106"/>
    </location>
</feature>
<name>A0A9P4PV82_9PLEO</name>
<protein>
    <submittedName>
        <fullName evidence="2">Uncharacterized protein</fullName>
    </submittedName>
</protein>
<gene>
    <name evidence="2" type="ORF">P171DRAFT_151519</name>
</gene>
<accession>A0A9P4PV82</accession>
<dbReference type="AlphaFoldDB" id="A0A9P4PV82"/>
<feature type="compositionally biased region" description="Basic and acidic residues" evidence="1">
    <location>
        <begin position="32"/>
        <end position="48"/>
    </location>
</feature>
<evidence type="ECO:0000313" key="2">
    <source>
        <dbReference type="EMBL" id="KAF2451051.1"/>
    </source>
</evidence>
<evidence type="ECO:0000256" key="1">
    <source>
        <dbReference type="SAM" id="MobiDB-lite"/>
    </source>
</evidence>
<organism evidence="2 3">
    <name type="scientific">Karstenula rhodostoma CBS 690.94</name>
    <dbReference type="NCBI Taxonomy" id="1392251"/>
    <lineage>
        <taxon>Eukaryota</taxon>
        <taxon>Fungi</taxon>
        <taxon>Dikarya</taxon>
        <taxon>Ascomycota</taxon>
        <taxon>Pezizomycotina</taxon>
        <taxon>Dothideomycetes</taxon>
        <taxon>Pleosporomycetidae</taxon>
        <taxon>Pleosporales</taxon>
        <taxon>Massarineae</taxon>
        <taxon>Didymosphaeriaceae</taxon>
        <taxon>Karstenula</taxon>
    </lineage>
</organism>
<dbReference type="EMBL" id="MU001493">
    <property type="protein sequence ID" value="KAF2451051.1"/>
    <property type="molecule type" value="Genomic_DNA"/>
</dbReference>
<keyword evidence="3" id="KW-1185">Reference proteome</keyword>
<feature type="compositionally biased region" description="Basic residues" evidence="1">
    <location>
        <begin position="62"/>
        <end position="82"/>
    </location>
</feature>